<proteinExistence type="predicted"/>
<dbReference type="InterPro" id="IPR022409">
    <property type="entry name" value="PKD/Chitinase_dom"/>
</dbReference>
<evidence type="ECO:0000313" key="3">
    <source>
        <dbReference type="EMBL" id="MFD1143563.1"/>
    </source>
</evidence>
<name>A0ABW3QKT2_9BACT</name>
<dbReference type="PANTHER" id="PTHR46182">
    <property type="entry name" value="FI19480P1"/>
    <property type="match status" value="1"/>
</dbReference>
<sequence>HSAGKSYVDEDIAAVLGTILENNTAINSEHALYFNSGSYNTYVCNTRMTNVRNLLHDETFNKVTHGAVRTGSCTPIPAQLTADAGADQTLVLPTNSVVLAGKATSSPADNIASIVWAKVSGPNPAMSSMNTLSPSVSKMPAGTYVFRLTVKDKDNRQVTDDVTIIVASSASSSSTPSAVQPTIVNYSLMNADTDQEIKVMTPGETLNLGTLPTRNLNIRVNTNPATVGSVVMVLSGAQTTTVTDAMAPYAFGGETNGDYAAWTPTAGSYTLKATPYTGVAGTGTAGTPFSLNFNVVVPVVNKAPVVATPLIDQSATVGLNFTYVLGESNFNDPDSDALLYSASLEDNSVLPSWLTFDAGTRTFRGTPPSGSPASFLVKVTAIDGKGGSVSDSFEIKISTPVVNTAPVLAAIGNKSLTLGQSLNFTALATDSDVPTQSFTYQLLGTDPASLNSLTGAFSWTPTTSGTFSFTVKVTDNGSPALSDEEVVTVTVNTSSAQQMVVSFSLINADTEQEIKVLTEGEVLNLATLPTTNLNIRANVGANAVGSVKMVLSGRQSRTQVDNGAPYALFGDKNGNYNNWTPATGTYALTAIPYSNSAAAGEAGTPLALNFTVVNKAENARLAGEEFGELQVVVLGNPISQNEVQVDVRGATGQPLQLQVLNLKGQVINERQVQQAAGQEQHALSVAGQAPGTMLLRVSTPTQVKTIKVIKIQ</sequence>
<comment type="caution">
    <text evidence="3">The sequence shown here is derived from an EMBL/GenBank/DDBJ whole genome shotgun (WGS) entry which is preliminary data.</text>
</comment>
<dbReference type="InterPro" id="IPR029865">
    <property type="entry name" value="KIAA0319-like"/>
</dbReference>
<feature type="domain" description="Dystroglycan-type cadherin-like" evidence="2">
    <location>
        <begin position="305"/>
        <end position="404"/>
    </location>
</feature>
<dbReference type="SMART" id="SM00736">
    <property type="entry name" value="CADG"/>
    <property type="match status" value="1"/>
</dbReference>
<dbReference type="CDD" id="cd11304">
    <property type="entry name" value="Cadherin_repeat"/>
    <property type="match status" value="1"/>
</dbReference>
<dbReference type="InterPro" id="IPR015919">
    <property type="entry name" value="Cadherin-like_sf"/>
</dbReference>
<accession>A0ABW3QKT2</accession>
<dbReference type="PANTHER" id="PTHR46182:SF2">
    <property type="entry name" value="FI19480P1"/>
    <property type="match status" value="1"/>
</dbReference>
<evidence type="ECO:0000259" key="1">
    <source>
        <dbReference type="SMART" id="SM00089"/>
    </source>
</evidence>
<feature type="domain" description="PKD/Chitinase" evidence="1">
    <location>
        <begin position="407"/>
        <end position="494"/>
    </location>
</feature>
<dbReference type="InterPro" id="IPR006644">
    <property type="entry name" value="Cadg"/>
</dbReference>
<dbReference type="SUPFAM" id="SSF49299">
    <property type="entry name" value="PKD domain"/>
    <property type="match status" value="1"/>
</dbReference>
<dbReference type="SMART" id="SM00089">
    <property type="entry name" value="PKD"/>
    <property type="match status" value="3"/>
</dbReference>
<dbReference type="Proteomes" id="UP001597116">
    <property type="component" value="Unassembled WGS sequence"/>
</dbReference>
<dbReference type="InterPro" id="IPR013783">
    <property type="entry name" value="Ig-like_fold"/>
</dbReference>
<dbReference type="Pfam" id="PF22352">
    <property type="entry name" value="K319L-like_PKD"/>
    <property type="match status" value="1"/>
</dbReference>
<evidence type="ECO:0000313" key="4">
    <source>
        <dbReference type="Proteomes" id="UP001597116"/>
    </source>
</evidence>
<reference evidence="4" key="1">
    <citation type="journal article" date="2019" name="Int. J. Syst. Evol. Microbiol.">
        <title>The Global Catalogue of Microorganisms (GCM) 10K type strain sequencing project: providing services to taxonomists for standard genome sequencing and annotation.</title>
        <authorList>
            <consortium name="The Broad Institute Genomics Platform"/>
            <consortium name="The Broad Institute Genome Sequencing Center for Infectious Disease"/>
            <person name="Wu L."/>
            <person name="Ma J."/>
        </authorList>
    </citation>
    <scope>NUCLEOTIDE SEQUENCE [LARGE SCALE GENOMIC DNA]</scope>
    <source>
        <strain evidence="4">CCUG 55608</strain>
    </source>
</reference>
<organism evidence="3 4">
    <name type="scientific">Larkinella insperata</name>
    <dbReference type="NCBI Taxonomy" id="332158"/>
    <lineage>
        <taxon>Bacteria</taxon>
        <taxon>Pseudomonadati</taxon>
        <taxon>Bacteroidota</taxon>
        <taxon>Cytophagia</taxon>
        <taxon>Cytophagales</taxon>
        <taxon>Spirosomataceae</taxon>
        <taxon>Larkinella</taxon>
    </lineage>
</organism>
<dbReference type="RefSeq" id="WP_379884437.1">
    <property type="nucleotide sequence ID" value="NZ_JBHTLP010000016.1"/>
</dbReference>
<dbReference type="NCBIfam" id="TIGR04183">
    <property type="entry name" value="Por_Secre_tail"/>
    <property type="match status" value="1"/>
</dbReference>
<feature type="non-terminal residue" evidence="3">
    <location>
        <position position="1"/>
    </location>
</feature>
<dbReference type="Pfam" id="PF05345">
    <property type="entry name" value="He_PIG"/>
    <property type="match status" value="2"/>
</dbReference>
<dbReference type="SUPFAM" id="SSF49313">
    <property type="entry name" value="Cadherin-like"/>
    <property type="match status" value="2"/>
</dbReference>
<keyword evidence="4" id="KW-1185">Reference proteome</keyword>
<dbReference type="InterPro" id="IPR026444">
    <property type="entry name" value="Secre_tail"/>
</dbReference>
<dbReference type="InterPro" id="IPR035986">
    <property type="entry name" value="PKD_dom_sf"/>
</dbReference>
<gene>
    <name evidence="3" type="ORF">ACFQ4C_20720</name>
</gene>
<dbReference type="EMBL" id="JBHTLP010000016">
    <property type="protein sequence ID" value="MFD1143563.1"/>
    <property type="molecule type" value="Genomic_DNA"/>
</dbReference>
<feature type="domain" description="PKD/Chitinase" evidence="1">
    <location>
        <begin position="81"/>
        <end position="169"/>
    </location>
</feature>
<dbReference type="Gene3D" id="2.60.40.10">
    <property type="entry name" value="Immunoglobulins"/>
    <property type="match status" value="3"/>
</dbReference>
<protein>
    <submittedName>
        <fullName evidence="3">Ig domain-containing protein</fullName>
    </submittedName>
</protein>
<evidence type="ECO:0000259" key="2">
    <source>
        <dbReference type="SMART" id="SM00736"/>
    </source>
</evidence>
<feature type="domain" description="PKD/Chitinase" evidence="1">
    <location>
        <begin position="318"/>
        <end position="400"/>
    </location>
</feature>